<evidence type="ECO:0000256" key="1">
    <source>
        <dbReference type="SAM" id="Phobius"/>
    </source>
</evidence>
<keyword evidence="1" id="KW-0472">Membrane</keyword>
<dbReference type="EMBL" id="QFQP01000001">
    <property type="protein sequence ID" value="PZR18354.1"/>
    <property type="molecule type" value="Genomic_DNA"/>
</dbReference>
<protein>
    <submittedName>
        <fullName evidence="3">Uncharacterized protein</fullName>
    </submittedName>
</protein>
<name>A0A2W5VRP3_9BACT</name>
<comment type="caution">
    <text evidence="3">The sequence shown here is derived from an EMBL/GenBank/DDBJ whole genome shotgun (WGS) entry which is preliminary data.</text>
</comment>
<organism evidence="3 4">
    <name type="scientific">Archangium gephyra</name>
    <dbReference type="NCBI Taxonomy" id="48"/>
    <lineage>
        <taxon>Bacteria</taxon>
        <taxon>Pseudomonadati</taxon>
        <taxon>Myxococcota</taxon>
        <taxon>Myxococcia</taxon>
        <taxon>Myxococcales</taxon>
        <taxon>Cystobacterineae</taxon>
        <taxon>Archangiaceae</taxon>
        <taxon>Archangium</taxon>
    </lineage>
</organism>
<feature type="transmembrane region" description="Helical" evidence="1">
    <location>
        <begin position="83"/>
        <end position="100"/>
    </location>
</feature>
<evidence type="ECO:0000313" key="3">
    <source>
        <dbReference type="EMBL" id="PZR18354.1"/>
    </source>
</evidence>
<keyword evidence="1" id="KW-0812">Transmembrane</keyword>
<feature type="signal peptide" evidence="2">
    <location>
        <begin position="1"/>
        <end position="17"/>
    </location>
</feature>
<sequence>MKTLALIFSLFALPSFADVITEDVANCRGRSAGAACTTPEGGAGTCVEVSVTRPDYSSGVPPTYRQVKMLSCQATGKATSKVTTAWLGLGMAFIALIFALRSRRAPQPA</sequence>
<dbReference type="Proteomes" id="UP000249061">
    <property type="component" value="Unassembled WGS sequence"/>
</dbReference>
<dbReference type="AlphaFoldDB" id="A0A2W5VRP3"/>
<proteinExistence type="predicted"/>
<reference evidence="3 4" key="1">
    <citation type="submission" date="2017-08" db="EMBL/GenBank/DDBJ databases">
        <title>Infants hospitalized years apart are colonized by the same room-sourced microbial strains.</title>
        <authorList>
            <person name="Brooks B."/>
            <person name="Olm M.R."/>
            <person name="Firek B.A."/>
            <person name="Baker R."/>
            <person name="Thomas B.C."/>
            <person name="Morowitz M.J."/>
            <person name="Banfield J.F."/>
        </authorList>
    </citation>
    <scope>NUCLEOTIDE SEQUENCE [LARGE SCALE GENOMIC DNA]</scope>
    <source>
        <strain evidence="3">S2_003_000_R2_14</strain>
    </source>
</reference>
<evidence type="ECO:0000256" key="2">
    <source>
        <dbReference type="SAM" id="SignalP"/>
    </source>
</evidence>
<keyword evidence="1" id="KW-1133">Transmembrane helix</keyword>
<accession>A0A2W5VRP3</accession>
<keyword evidence="2" id="KW-0732">Signal</keyword>
<evidence type="ECO:0000313" key="4">
    <source>
        <dbReference type="Proteomes" id="UP000249061"/>
    </source>
</evidence>
<feature type="chain" id="PRO_5016078526" evidence="2">
    <location>
        <begin position="18"/>
        <end position="109"/>
    </location>
</feature>
<gene>
    <name evidence="3" type="ORF">DI536_00260</name>
</gene>